<dbReference type="STRING" id="65499.SAMN04488000_122132"/>
<sequence length="51" mass="5423">MRATVLTGDVDVSTFSGVSELRASWWLLVRLSAIAASSGWVRSSWTAPGPS</sequence>
<evidence type="ECO:0000313" key="1">
    <source>
        <dbReference type="EMBL" id="SES33596.1"/>
    </source>
</evidence>
<dbReference type="Proteomes" id="UP000199503">
    <property type="component" value="Unassembled WGS sequence"/>
</dbReference>
<name>A0A1H9WI43_9PSEU</name>
<keyword evidence="2" id="KW-1185">Reference proteome</keyword>
<evidence type="ECO:0000313" key="2">
    <source>
        <dbReference type="Proteomes" id="UP000199503"/>
    </source>
</evidence>
<dbReference type="EMBL" id="FOFV01000022">
    <property type="protein sequence ID" value="SES33596.1"/>
    <property type="molecule type" value="Genomic_DNA"/>
</dbReference>
<reference evidence="2" key="1">
    <citation type="submission" date="2016-10" db="EMBL/GenBank/DDBJ databases">
        <authorList>
            <person name="Varghese N."/>
            <person name="Submissions S."/>
        </authorList>
    </citation>
    <scope>NUCLEOTIDE SEQUENCE [LARGE SCALE GENOMIC DNA]</scope>
    <source>
        <strain evidence="2">DSM 44437</strain>
    </source>
</reference>
<dbReference type="AlphaFoldDB" id="A0A1H9WI43"/>
<dbReference type="RefSeq" id="WP_177230126.1">
    <property type="nucleotide sequence ID" value="NZ_FOFV01000022.1"/>
</dbReference>
<proteinExistence type="predicted"/>
<gene>
    <name evidence="1" type="ORF">SAMN04488000_122132</name>
</gene>
<accession>A0A1H9WI43</accession>
<organism evidence="1 2">
    <name type="scientific">Lentzea albida</name>
    <dbReference type="NCBI Taxonomy" id="65499"/>
    <lineage>
        <taxon>Bacteria</taxon>
        <taxon>Bacillati</taxon>
        <taxon>Actinomycetota</taxon>
        <taxon>Actinomycetes</taxon>
        <taxon>Pseudonocardiales</taxon>
        <taxon>Pseudonocardiaceae</taxon>
        <taxon>Lentzea</taxon>
    </lineage>
</organism>
<protein>
    <submittedName>
        <fullName evidence="1">Uncharacterized protein</fullName>
    </submittedName>
</protein>